<dbReference type="InterPro" id="IPR043129">
    <property type="entry name" value="ATPase_NBD"/>
</dbReference>
<keyword evidence="1" id="KW-0808">Transferase</keyword>
<dbReference type="EMBL" id="FOIM01000002">
    <property type="protein sequence ID" value="SET09345.1"/>
    <property type="molecule type" value="Genomic_DNA"/>
</dbReference>
<keyword evidence="2" id="KW-1185">Reference proteome</keyword>
<dbReference type="AlphaFoldDB" id="A0A1I0BSJ2"/>
<organism evidence="1 2">
    <name type="scientific">Enterocloster lavalensis</name>
    <dbReference type="NCBI Taxonomy" id="460384"/>
    <lineage>
        <taxon>Bacteria</taxon>
        <taxon>Bacillati</taxon>
        <taxon>Bacillota</taxon>
        <taxon>Clostridia</taxon>
        <taxon>Lachnospirales</taxon>
        <taxon>Lachnospiraceae</taxon>
        <taxon>Enterocloster</taxon>
    </lineage>
</organism>
<dbReference type="CDD" id="cd24012">
    <property type="entry name" value="ASKHA_NBD_KDGal-kinase"/>
    <property type="match status" value="1"/>
</dbReference>
<gene>
    <name evidence="1" type="ORF">SAMN05216313_10286</name>
</gene>
<proteinExistence type="predicted"/>
<dbReference type="Proteomes" id="UP000198508">
    <property type="component" value="Unassembled WGS sequence"/>
</dbReference>
<dbReference type="GO" id="GO:0034194">
    <property type="term" value="P:D-galactonate catabolic process"/>
    <property type="evidence" value="ECO:0007669"/>
    <property type="project" value="InterPro"/>
</dbReference>
<dbReference type="Pfam" id="PF05035">
    <property type="entry name" value="DGOK"/>
    <property type="match status" value="1"/>
</dbReference>
<evidence type="ECO:0000313" key="2">
    <source>
        <dbReference type="Proteomes" id="UP000198508"/>
    </source>
</evidence>
<evidence type="ECO:0000313" key="1">
    <source>
        <dbReference type="EMBL" id="SET09345.1"/>
    </source>
</evidence>
<dbReference type="Gene3D" id="3.30.420.300">
    <property type="entry name" value="2-keto-3-deoxy-galactonokinase, substrate binding domain"/>
    <property type="match status" value="1"/>
</dbReference>
<dbReference type="Gene3D" id="3.30.420.310">
    <property type="entry name" value="2-keto-3-deoxy-galactonokinase, C-terminal domain"/>
    <property type="match status" value="1"/>
</dbReference>
<keyword evidence="1" id="KW-0418">Kinase</keyword>
<name>A0A1I0BSJ2_9FIRM</name>
<protein>
    <submittedName>
        <fullName evidence="1">2-dehydro-3-deoxygalactonokinase</fullName>
    </submittedName>
</protein>
<dbReference type="GO" id="GO:0008671">
    <property type="term" value="F:2-dehydro-3-deoxygalactonokinase activity"/>
    <property type="evidence" value="ECO:0007669"/>
    <property type="project" value="InterPro"/>
</dbReference>
<accession>A0A1I0BSJ2</accession>
<dbReference type="InterPro" id="IPR007729">
    <property type="entry name" value="DGOK"/>
</dbReference>
<dbReference type="InterPro" id="IPR042257">
    <property type="entry name" value="DGOK_C"/>
</dbReference>
<dbReference type="GeneID" id="93278848"/>
<sequence>MKSYIITIDTGTTNTRTFLWDENRNMIAGEKAEVGVRNTAIDGNNDRLKKAVHDCLERLLENNNLTYNNISRVMACGMITSNVGLVEVPHVTAPAGLKELAQQAKSILLEDVCPLPILFIPGVKNGLPDINMENFAVMDIMRGEEVESIAIMDHFPKDKPYLLVLPGSHTKFVSVDKEGKMTGCLTTITGELLASITNDTIIADAVGRQFVNEADYDREMMLKGFVTSRDTGIGHACFSARILNMFVEKDKMKLANYILGVALQNDITAIKNSKALETDQNTTVIVSGKNPLRQAIIDILIYDGYFADVEEFVPDNKLPLSAAGAYLVADAMNR</sequence>
<dbReference type="RefSeq" id="WP_092360715.1">
    <property type="nucleotide sequence ID" value="NZ_CABJCG010000001.1"/>
</dbReference>
<reference evidence="2" key="1">
    <citation type="submission" date="2016-10" db="EMBL/GenBank/DDBJ databases">
        <authorList>
            <person name="Varghese N."/>
            <person name="Submissions S."/>
        </authorList>
    </citation>
    <scope>NUCLEOTIDE SEQUENCE [LARGE SCALE GENOMIC DNA]</scope>
    <source>
        <strain evidence="2">NLAE-zl-G277</strain>
    </source>
</reference>
<dbReference type="STRING" id="460384.SAMN05216313_10286"/>
<dbReference type="InterPro" id="IPR042258">
    <property type="entry name" value="DGOK_N"/>
</dbReference>
<dbReference type="SUPFAM" id="SSF53067">
    <property type="entry name" value="Actin-like ATPase domain"/>
    <property type="match status" value="1"/>
</dbReference>